<dbReference type="Pfam" id="PF14014">
    <property type="entry name" value="DUF4230"/>
    <property type="match status" value="1"/>
</dbReference>
<comment type="caution">
    <text evidence="1">The sequence shown here is derived from an EMBL/GenBank/DDBJ whole genome shotgun (WGS) entry which is preliminary data.</text>
</comment>
<sequence length="200" mass="21606">MTWIGKTIGIAIVLLVVALAVALGAAWRFRAVFAPDPTSIARASLEAVREQNELVPFAARFVAVVTSEEKRFGLSAQKTLIMPGTVRYAIDLSKLRQRDVVWNSITKTLTVTLPPVQIEGPEVDLVAIREYGQGGVLMALTSAEKDLDAANRKTGQAELLRQARDPMPMKLAQDAARSAIERSFALPLRAAGIEATVVAN</sequence>
<organism evidence="1 2">
    <name type="scientific">Sphingomonas vulcanisoli</name>
    <dbReference type="NCBI Taxonomy" id="1658060"/>
    <lineage>
        <taxon>Bacteria</taxon>
        <taxon>Pseudomonadati</taxon>
        <taxon>Pseudomonadota</taxon>
        <taxon>Alphaproteobacteria</taxon>
        <taxon>Sphingomonadales</taxon>
        <taxon>Sphingomonadaceae</taxon>
        <taxon>Sphingomonas</taxon>
    </lineage>
</organism>
<dbReference type="InterPro" id="IPR025324">
    <property type="entry name" value="DUF4230"/>
</dbReference>
<name>A0ABX0TWX8_9SPHN</name>
<dbReference type="EMBL" id="JAAOZC010000006">
    <property type="protein sequence ID" value="NIJ08922.1"/>
    <property type="molecule type" value="Genomic_DNA"/>
</dbReference>
<evidence type="ECO:0000313" key="1">
    <source>
        <dbReference type="EMBL" id="NIJ08922.1"/>
    </source>
</evidence>
<gene>
    <name evidence="1" type="ORF">FHS31_002546</name>
</gene>
<dbReference type="RefSeq" id="WP_341786352.1">
    <property type="nucleotide sequence ID" value="NZ_JAAOZC010000006.1"/>
</dbReference>
<reference evidence="1 2" key="1">
    <citation type="submission" date="2020-03" db="EMBL/GenBank/DDBJ databases">
        <title>Genomic Encyclopedia of Type Strains, Phase III (KMG-III): the genomes of soil and plant-associated and newly described type strains.</title>
        <authorList>
            <person name="Whitman W."/>
        </authorList>
    </citation>
    <scope>NUCLEOTIDE SEQUENCE [LARGE SCALE GENOMIC DNA]</scope>
    <source>
        <strain evidence="1 2">CECT 8804</strain>
    </source>
</reference>
<evidence type="ECO:0008006" key="3">
    <source>
        <dbReference type="Google" id="ProtNLM"/>
    </source>
</evidence>
<proteinExistence type="predicted"/>
<evidence type="ECO:0000313" key="2">
    <source>
        <dbReference type="Proteomes" id="UP000727456"/>
    </source>
</evidence>
<accession>A0ABX0TWX8</accession>
<protein>
    <recommendedName>
        <fullName evidence="3">DUF4230 domain-containing protein</fullName>
    </recommendedName>
</protein>
<keyword evidence="2" id="KW-1185">Reference proteome</keyword>
<dbReference type="Proteomes" id="UP000727456">
    <property type="component" value="Unassembled WGS sequence"/>
</dbReference>